<dbReference type="CDD" id="cd16660">
    <property type="entry name" value="RING-Ubox_RNF37"/>
    <property type="match status" value="1"/>
</dbReference>
<dbReference type="GeneTree" id="ENSGT00510000049555"/>
<gene>
    <name evidence="8 10 11 12" type="primary">ubox5</name>
    <name evidence="10 11" type="synonym">si:ch73-368o6.1</name>
</gene>
<reference evidence="10" key="4">
    <citation type="journal article" date="2016" name="BMC Genomics">
        <title>Gene evolution and gene expression after whole genome duplication in fish: the PhyloFish database.</title>
        <authorList>
            <person name="Pasquier J."/>
            <person name="Cabau C."/>
            <person name="Nguyen T."/>
            <person name="Jouanno E."/>
            <person name="Severac D."/>
            <person name="Braasch I."/>
            <person name="Journot L."/>
            <person name="Pontarotti P."/>
            <person name="Klopp C."/>
            <person name="Postlethwait J.H."/>
            <person name="Guiguen Y."/>
            <person name="Bobe J."/>
        </authorList>
    </citation>
    <scope>NUCLEOTIDE SEQUENCE</scope>
    <source>
        <strain evidence="10">Tuebingen</strain>
    </source>
</reference>
<dbReference type="InterPro" id="IPR003613">
    <property type="entry name" value="Ubox_domain"/>
</dbReference>
<proteinExistence type="predicted"/>
<accession>F1R6T8</accession>
<feature type="domain" description="U-box" evidence="7">
    <location>
        <begin position="214"/>
        <end position="294"/>
    </location>
</feature>
<dbReference type="PANTHER" id="PTHR13492">
    <property type="entry name" value="RING FINGER PROTEIN 37"/>
    <property type="match status" value="1"/>
</dbReference>
<dbReference type="STRING" id="7955.ENSDARP00000075886"/>
<reference evidence="10" key="5">
    <citation type="journal article" date="2020" name="Front. Physiol.">
        <title>Identification of Potentially Relevant Genes for Excessive Exercise-Induced Pathological Cardiac Hypertrophy in Zebrafish.</title>
        <authorList>
            <person name="Zhou Z."/>
            <person name="Zheng L."/>
            <person name="Tang C."/>
            <person name="Chen Z."/>
            <person name="Zhu R."/>
            <person name="Peng X."/>
            <person name="Wu X."/>
            <person name="Zhu P."/>
        </authorList>
    </citation>
    <scope>NUCLEOTIDE SEQUENCE</scope>
    <source>
        <strain evidence="10">Tuebingen</strain>
    </source>
</reference>
<dbReference type="GO" id="GO:0005634">
    <property type="term" value="C:nucleus"/>
    <property type="evidence" value="ECO:0000318"/>
    <property type="project" value="GO_Central"/>
</dbReference>
<evidence type="ECO:0000313" key="10">
    <source>
        <dbReference type="RefSeq" id="NP_001314991.1"/>
    </source>
</evidence>
<evidence type="ECO:0000256" key="2">
    <source>
        <dbReference type="ARBA" id="ARBA00022771"/>
    </source>
</evidence>
<reference evidence="10" key="3">
    <citation type="journal article" date="2015" name="Nat. Commun.">
        <title>RFX transcription factors are essential for hearing in mice.</title>
        <authorList>
            <person name="Elkon R."/>
            <person name="Milon B."/>
            <person name="Morrison L."/>
            <person name="Shah M."/>
            <person name="Vijayakumar S."/>
            <person name="Racherla M."/>
            <person name="Leitch C.C."/>
            <person name="Silipino L."/>
            <person name="Hadi S."/>
            <person name="Weiss-Gayet M."/>
            <person name="Barras E."/>
            <person name="Schmid C.D."/>
            <person name="Ait-Lounis A."/>
            <person name="Barnes A."/>
            <person name="Song Y."/>
            <person name="Eisenman D.J."/>
            <person name="Eliyahu E."/>
            <person name="Frolenkov G.I."/>
            <person name="Strome S.E."/>
            <person name="Durand B."/>
            <person name="Zaghloul N.A."/>
            <person name="Jones S.M."/>
            <person name="Reith W."/>
            <person name="Hertzano R."/>
        </authorList>
    </citation>
    <scope>NUCLEOTIDE SEQUENCE</scope>
    <source>
        <strain evidence="10">Tuebingen</strain>
    </source>
</reference>
<dbReference type="Ensembl" id="ENSDART00000081445.5">
    <property type="protein sequence ID" value="ENSDARP00000075886.4"/>
    <property type="gene ID" value="ENSDARG00000058563.5"/>
</dbReference>
<dbReference type="PROSITE" id="PS50089">
    <property type="entry name" value="ZF_RING_2"/>
    <property type="match status" value="1"/>
</dbReference>
<dbReference type="AlphaFoldDB" id="A0A8M1P9U9"/>
<dbReference type="EC" id="2.3.2.27" evidence="10"/>
<dbReference type="KEGG" id="dre:402829"/>
<sequence length="477" mass="53475">MVFNLCLPHFQTSIHCNKLCADGYDVSNLLSEDLNVRRRGFKLEYFLRPPVHVTLNFQVQMEVCRLDVELWPWGMDQGRSSRRIEILTSSEKSGENFQLVSRCDLKEEIHLSFTHPFFKSRPPFCDPPPPFVGESKEFWSPRSLSSVAQLRISIPYSGAASALGFRSLSIWALPSRCCSESELKKIHQAHLNTLKINPTTPIATKSESFQTDSPTPEEFLDPLTQELMVLPMILPSGMIIDQSTLEEYEKREATWGRLPNDPFTGVPFTPSSKPLPNPLLKSRIDRLLLQTGHTAVGSRNNTLNKPQPSRLMSHSVTDSNETHRMQSERVLETQRQRCSAKRKREFSSPSTSADADHPPLRKTLHTHTESDSHERRLADSLDQALNAALDGLPVFTTQSRSTADIENTSTGGQTCVFCSCSLTVYSSSVPSYSLPCDHLLCGPCLRHRNTSDPQKTTINCPACGSSASSRDITRVHH</sequence>
<evidence type="ECO:0000259" key="7">
    <source>
        <dbReference type="PROSITE" id="PS51698"/>
    </source>
</evidence>
<dbReference type="PANTHER" id="PTHR13492:SF2">
    <property type="entry name" value="RING FINGER PROTEIN 37"/>
    <property type="match status" value="1"/>
</dbReference>
<evidence type="ECO:0000256" key="3">
    <source>
        <dbReference type="ARBA" id="ARBA00022833"/>
    </source>
</evidence>
<dbReference type="InterPro" id="IPR039925">
    <property type="entry name" value="RNF37_RING-Ubox"/>
</dbReference>
<dbReference type="GeneID" id="402829"/>
<feature type="region of interest" description="Disordered" evidence="5">
    <location>
        <begin position="291"/>
        <end position="374"/>
    </location>
</feature>
<dbReference type="PROSITE" id="PS00518">
    <property type="entry name" value="ZF_RING_1"/>
    <property type="match status" value="1"/>
</dbReference>
<dbReference type="Bgee" id="ENSDARG00000058563">
    <property type="expression patterns" value="Expressed in tail and 20 other cell types or tissues"/>
</dbReference>
<feature type="compositionally biased region" description="Basic and acidic residues" evidence="5">
    <location>
        <begin position="320"/>
        <end position="335"/>
    </location>
</feature>
<evidence type="ECO:0000313" key="12">
    <source>
        <dbReference type="ZFIN" id="ZDB-GENE-110411-166"/>
    </source>
</evidence>
<accession>A0A8M1P9U9</accession>
<dbReference type="Proteomes" id="UP000000437">
    <property type="component" value="Chromosome 8"/>
</dbReference>
<dbReference type="CTD" id="22888"/>
<keyword evidence="2 4" id="KW-0863">Zinc-finger</keyword>
<reference evidence="8" key="1">
    <citation type="submission" date="2011-07" db="UniProtKB">
        <authorList>
            <consortium name="Ensembl"/>
        </authorList>
    </citation>
    <scope>IDENTIFICATION</scope>
    <source>
        <strain evidence="8">Tuebingen</strain>
    </source>
</reference>
<dbReference type="GO" id="GO:0034450">
    <property type="term" value="F:ubiquitin-ubiquitin ligase activity"/>
    <property type="evidence" value="ECO:0000318"/>
    <property type="project" value="GO_Central"/>
</dbReference>
<evidence type="ECO:0000256" key="1">
    <source>
        <dbReference type="ARBA" id="ARBA00022723"/>
    </source>
</evidence>
<dbReference type="eggNOG" id="KOG2042">
    <property type="taxonomic scope" value="Eukaryota"/>
</dbReference>
<dbReference type="OrthoDB" id="20295at2759"/>
<keyword evidence="1" id="KW-0479">Metal-binding</keyword>
<protein>
    <submittedName>
        <fullName evidence="10 11">RING finger protein 37</fullName>
        <ecNumber evidence="10">2.3.2.27</ecNumber>
    </submittedName>
    <submittedName>
        <fullName evidence="8">U-box domain-containing 5</fullName>
    </submittedName>
</protein>
<dbReference type="GlyGen" id="A0A8M1P9U9">
    <property type="glycosylation" value="1 site"/>
</dbReference>
<dbReference type="Gene3D" id="3.30.40.10">
    <property type="entry name" value="Zinc/RING finger domain, C3HC4 (zinc finger)"/>
    <property type="match status" value="1"/>
</dbReference>
<dbReference type="OMA" id="FKKEPMY"/>
<keyword evidence="9" id="KW-1185">Reference proteome</keyword>
<dbReference type="InterPro" id="IPR001841">
    <property type="entry name" value="Znf_RING"/>
</dbReference>
<organism evidence="9 10">
    <name type="scientific">Danio rerio</name>
    <name type="common">Zebrafish</name>
    <name type="synonym">Brachydanio rerio</name>
    <dbReference type="NCBI Taxonomy" id="7955"/>
    <lineage>
        <taxon>Eukaryota</taxon>
        <taxon>Metazoa</taxon>
        <taxon>Chordata</taxon>
        <taxon>Craniata</taxon>
        <taxon>Vertebrata</taxon>
        <taxon>Euteleostomi</taxon>
        <taxon>Actinopterygii</taxon>
        <taxon>Neopterygii</taxon>
        <taxon>Teleostei</taxon>
        <taxon>Ostariophysi</taxon>
        <taxon>Cypriniformes</taxon>
        <taxon>Danionidae</taxon>
        <taxon>Danioninae</taxon>
        <taxon>Danio</taxon>
    </lineage>
</organism>
<dbReference type="InterPro" id="IPR013083">
    <property type="entry name" value="Znf_RING/FYVE/PHD"/>
</dbReference>
<evidence type="ECO:0000256" key="5">
    <source>
        <dbReference type="SAM" id="MobiDB-lite"/>
    </source>
</evidence>
<reference evidence="10 11" key="6">
    <citation type="submission" date="2025-04" db="UniProtKB">
        <authorList>
            <consortium name="RefSeq"/>
        </authorList>
    </citation>
    <scope>IDENTIFICATION</scope>
    <source>
        <strain evidence="10 11">Tuebingen</strain>
    </source>
</reference>
<dbReference type="RefSeq" id="XP_005166738.1">
    <property type="nucleotide sequence ID" value="XM_005166681.5"/>
</dbReference>
<dbReference type="ZFIN" id="ZDB-GENE-110411-166">
    <property type="gene designation" value="ubox5"/>
</dbReference>
<name>A0A8M1P9U9_DANRE</name>
<reference evidence="8 9" key="2">
    <citation type="journal article" date="2013" name="Nature">
        <title>The zebrafish reference genome sequence and its relationship to the human genome.</title>
        <authorList>
            <consortium name="Genome Reference Consortium Zebrafish"/>
            <person name="Howe K."/>
            <person name="Clark M.D."/>
            <person name="Torroja C.F."/>
            <person name="Torrance J."/>
            <person name="Berthelot C."/>
            <person name="Muffato M."/>
            <person name="Collins J.E."/>
            <person name="Humphray S."/>
            <person name="McLaren K."/>
            <person name="Matthews L."/>
            <person name="McLaren S."/>
            <person name="Sealy I."/>
            <person name="Caccamo M."/>
            <person name="Churcher C."/>
            <person name="Scott C."/>
            <person name="Barrett J.C."/>
            <person name="Koch R."/>
            <person name="Rauch G.J."/>
            <person name="White S."/>
            <person name="Chow W."/>
            <person name="Kilian B."/>
            <person name="Quintais L.T."/>
            <person name="Guerra-Assuncao J.A."/>
            <person name="Zhou Y."/>
            <person name="Gu Y."/>
            <person name="Yen J."/>
            <person name="Vogel J.H."/>
            <person name="Eyre T."/>
            <person name="Redmond S."/>
            <person name="Banerjee R."/>
            <person name="Chi J."/>
            <person name="Fu B."/>
            <person name="Langley E."/>
            <person name="Maguire S.F."/>
            <person name="Laird G.K."/>
            <person name="Lloyd D."/>
            <person name="Kenyon E."/>
            <person name="Donaldson S."/>
            <person name="Sehra H."/>
            <person name="Almeida-King J."/>
            <person name="Loveland J."/>
            <person name="Trevanion S."/>
            <person name="Jones M."/>
            <person name="Quail M."/>
            <person name="Willey D."/>
            <person name="Hunt A."/>
            <person name="Burton J."/>
            <person name="Sims S."/>
            <person name="McLay K."/>
            <person name="Plumb B."/>
            <person name="Davis J."/>
            <person name="Clee C."/>
            <person name="Oliver K."/>
            <person name="Clark R."/>
            <person name="Riddle C."/>
            <person name="Elliot D."/>
            <person name="Eliott D."/>
            <person name="Threadgold G."/>
            <person name="Harden G."/>
            <person name="Ware D."/>
            <person name="Begum S."/>
            <person name="Mortimore B."/>
            <person name="Mortimer B."/>
            <person name="Kerry G."/>
            <person name="Heath P."/>
            <person name="Phillimore B."/>
            <person name="Tracey A."/>
            <person name="Corby N."/>
            <person name="Dunn M."/>
            <person name="Johnson C."/>
            <person name="Wood J."/>
            <person name="Clark S."/>
            <person name="Pelan S."/>
            <person name="Griffiths G."/>
            <person name="Smith M."/>
            <person name="Glithero R."/>
            <person name="Howden P."/>
            <person name="Barker N."/>
            <person name="Lloyd C."/>
            <person name="Stevens C."/>
            <person name="Harley J."/>
            <person name="Holt K."/>
            <person name="Panagiotidis G."/>
            <person name="Lovell J."/>
            <person name="Beasley H."/>
            <person name="Henderson C."/>
            <person name="Gordon D."/>
            <person name="Auger K."/>
            <person name="Wright D."/>
            <person name="Collins J."/>
            <person name="Raisen C."/>
            <person name="Dyer L."/>
            <person name="Leung K."/>
            <person name="Robertson L."/>
            <person name="Ambridge K."/>
            <person name="Leongamornlert D."/>
            <person name="McGuire S."/>
            <person name="Gilderthorp R."/>
            <person name="Griffiths C."/>
            <person name="Manthravadi D."/>
            <person name="Nichol S."/>
            <person name="Barker G."/>
            <person name="Whitehead S."/>
            <person name="Kay M."/>
            <person name="Brown J."/>
            <person name="Murnane C."/>
            <person name="Gray E."/>
            <person name="Humphries M."/>
            <person name="Sycamore N."/>
            <person name="Barker D."/>
            <person name="Saunders D."/>
            <person name="Wallis J."/>
            <person name="Babbage A."/>
            <person name="Hammond S."/>
            <person name="Mashreghi-Mohammadi M."/>
            <person name="Barr L."/>
            <person name="Martin S."/>
            <person name="Wray P."/>
            <person name="Ellington A."/>
            <person name="Matthews N."/>
            <person name="Ellwood M."/>
            <person name="Woodmansey R."/>
            <person name="Clark G."/>
            <person name="Cooper J."/>
            <person name="Cooper J."/>
            <person name="Tromans A."/>
            <person name="Grafham D."/>
            <person name="Skuce C."/>
            <person name="Pandian R."/>
            <person name="Andrews R."/>
            <person name="Harrison E."/>
            <person name="Kimberley A."/>
            <person name="Garnett J."/>
            <person name="Fosker N."/>
            <person name="Hall R."/>
            <person name="Garner P."/>
            <person name="Kelly D."/>
            <person name="Bird C."/>
            <person name="Palmer S."/>
            <person name="Gehring I."/>
            <person name="Berger A."/>
            <person name="Dooley C.M."/>
            <person name="Ersan-Urun Z."/>
            <person name="Eser C."/>
            <person name="Geiger H."/>
            <person name="Geisler M."/>
            <person name="Karotki L."/>
            <person name="Kirn A."/>
            <person name="Konantz J."/>
            <person name="Konantz M."/>
            <person name="Oberlander M."/>
            <person name="Rudolph-Geiger S."/>
            <person name="Teucke M."/>
            <person name="Lanz C."/>
            <person name="Raddatz G."/>
            <person name="Osoegawa K."/>
            <person name="Zhu B."/>
            <person name="Rapp A."/>
            <person name="Widaa S."/>
            <person name="Langford C."/>
            <person name="Yang F."/>
            <person name="Schuster S.C."/>
            <person name="Carter N.P."/>
            <person name="Harrow J."/>
            <person name="Ning Z."/>
            <person name="Herrero J."/>
            <person name="Searle S.M."/>
            <person name="Enright A."/>
            <person name="Geisler R."/>
            <person name="Plasterk R.H."/>
            <person name="Lee C."/>
            <person name="Westerfield M."/>
            <person name="de Jong P.J."/>
            <person name="Zon L.I."/>
            <person name="Postlethwait J.H."/>
            <person name="Nusslein-Volhard C."/>
            <person name="Hubbard T.J."/>
            <person name="Roest Crollius H."/>
            <person name="Rogers J."/>
            <person name="Stemple D.L."/>
        </authorList>
    </citation>
    <scope>NUCLEOTIDE SEQUENCE [LARGE SCALE GENOMIC DNA]</scope>
    <source>
        <strain evidence="8">Tuebingen</strain>
    </source>
</reference>
<dbReference type="Pfam" id="PF04564">
    <property type="entry name" value="U-box"/>
    <property type="match status" value="1"/>
</dbReference>
<dbReference type="HOGENOM" id="CLU_038691_0_0_1"/>
<evidence type="ECO:0000313" key="8">
    <source>
        <dbReference type="Ensembl" id="ENSDARP00000075886"/>
    </source>
</evidence>
<evidence type="ECO:0000256" key="4">
    <source>
        <dbReference type="PROSITE-ProRule" id="PRU00175"/>
    </source>
</evidence>
<dbReference type="InterPro" id="IPR017907">
    <property type="entry name" value="Znf_RING_CS"/>
</dbReference>
<dbReference type="GO" id="GO:0000209">
    <property type="term" value="P:protein polyubiquitination"/>
    <property type="evidence" value="ECO:0000318"/>
    <property type="project" value="GO_Central"/>
</dbReference>
<dbReference type="AGR" id="ZFIN:ZDB-GENE-110411-166"/>
<dbReference type="PROSITE" id="PS51698">
    <property type="entry name" value="U_BOX"/>
    <property type="match status" value="1"/>
</dbReference>
<dbReference type="Pfam" id="PF19318">
    <property type="entry name" value="DUF5918"/>
    <property type="match status" value="1"/>
</dbReference>
<dbReference type="SMART" id="SM00504">
    <property type="entry name" value="Ubox"/>
    <property type="match status" value="1"/>
</dbReference>
<dbReference type="GO" id="GO:0008270">
    <property type="term" value="F:zinc ion binding"/>
    <property type="evidence" value="ECO:0007669"/>
    <property type="project" value="UniProtKB-KW"/>
</dbReference>
<dbReference type="SMR" id="A0A8M1P9U9"/>
<feature type="domain" description="RING-type" evidence="6">
    <location>
        <begin position="415"/>
        <end position="463"/>
    </location>
</feature>
<feature type="compositionally biased region" description="Polar residues" evidence="5">
    <location>
        <begin position="291"/>
        <end position="319"/>
    </location>
</feature>
<evidence type="ECO:0000313" key="9">
    <source>
        <dbReference type="Proteomes" id="UP000000437"/>
    </source>
</evidence>
<dbReference type="GO" id="GO:0031625">
    <property type="term" value="F:ubiquitin protein ligase binding"/>
    <property type="evidence" value="ECO:0000318"/>
    <property type="project" value="GO_Central"/>
</dbReference>
<evidence type="ECO:0000313" key="11">
    <source>
        <dbReference type="RefSeq" id="XP_005166738.1"/>
    </source>
</evidence>
<dbReference type="SUPFAM" id="SSF57850">
    <property type="entry name" value="RING/U-box"/>
    <property type="match status" value="2"/>
</dbReference>
<dbReference type="PaxDb" id="7955-ENSDARP00000075886"/>
<dbReference type="InterPro" id="IPR039847">
    <property type="entry name" value="Ubox5"/>
</dbReference>
<dbReference type="EMBL" id="CU469500">
    <property type="status" value="NOT_ANNOTATED_CDS"/>
    <property type="molecule type" value="Genomic_DNA"/>
</dbReference>
<dbReference type="RefSeq" id="NP_001314991.1">
    <property type="nucleotide sequence ID" value="NM_001328062.1"/>
</dbReference>
<evidence type="ECO:0000259" key="6">
    <source>
        <dbReference type="PROSITE" id="PS50089"/>
    </source>
</evidence>
<keyword evidence="3" id="KW-0862">Zinc</keyword>
<dbReference type="FunFam" id="3.30.40.10:FF:000163">
    <property type="entry name" value="Putative ring finger protein 37"/>
    <property type="match status" value="1"/>
</dbReference>
<dbReference type="InterPro" id="IPR045696">
    <property type="entry name" value="Ubox5_N"/>
</dbReference>